<sequence>MPLRELASMSLSDDPGPDPPPPSIPDDIANTDDRYFNKLKSFAQHLPYPIETNSRMQKMLQFICTRIVQAIEAKDYDPGFFQWNSMLTYWAYLRYPIPKETRILLVKLYFGVCTIPGMPLHVVATCCEQLGDLTRSHNKLSIQDLRLPWLPLFQMLRDDLFLTRRQFEVSQMSYWMSYLVATIRRFFHPAAIEEMLSHFVPLVNGTLFNSLLTTQYYMLTFLPQSHPQVYLPMLFRIWESVNSYMYDERMLQFLARLAELHQDPAVSDPRRIPEIPDDEQSPGEGRPTWSRDDLKEGAHWTGVYKDVGIFTEHDWHLIMCKCLASMEIPLADSGSLTTGPSADNEAGWEIGRLPKPTWRIISLARLIVYSMAPDSLPSAPSTNPTPFVATPLASGTSTPRLMNSLGSAGSVGDYLTATLGKAPFAGLKTYTGGSKALDSLVKLIASTESFFHPSNSGAWTSDLTAFIRYVAYEFNKRWHEEQKSDCKTPTHRRLTKAMKRELVHSLRTVALLAMFSEDSNTAANVTTALKWMSLMEPDLIVRPILERAVPALENLTETQRTLAVIRALGAVAPALVSREIYAAGAKHLLPILQLLIPGIDLNDPSKTSRTTTFLVEVSQYINRPGTPMTWDGRGKRPMSGIMMPSEFVHERGSAENCLSEEPELSPQEEDAVLREATGGFPEWVASFIRRVILLFDNLPKESNGSTEVQMVDSVTNACRQICAHLSGPLFDLVLGIVFDFVSTSVRPHAVRAVHQLVECVANADPAKTLARFFPLCVRNIYVELESGASSVRTTNAESEVMPADATFHWSLAILRGAVYNDGKAVMKYRDEIIPLLQLLRYKTFAQSGFSWSGRFLSRLLLTLTSSYPLEDRFMNPKDWESEDFRRNHHRYWGKLYMQDEIAVSWHVPDKAEIDFAIQIFKEVVEPALNDLEKLLGIKRDGVWRNDFCRYLNFVRMAFSGTPTIVKEIVTKADQDYGAETSDILNEAREMIAFAEPLNAGFAINDPEDPRAKYYTELRRQFGRFLHEASVSLRHQGEENTVDAVSMLVQSISTYMMNYGDSKDDYYTLNERYVSELGYARQYPGQKAWPRSVFIRRAELYNATRLKWCSIERKRGPLEDLLIDDITEWALWNYASVRESSQVVLEQLVNTYDGARRRAIPIIYKALDPTTEDDRMKGALYTFKSNSFVRLAVSDYVQAPEALRRIFACQGKEKVCLFVCVGSFIEPNFVVYKVDHEFTGRALAAFRDSLSFGPGDAALTAKVTEQRRRRVQLQEVGVRESLSLLQRVANDQDTHWRYAIFATRCLRTLIRKDAPTSAEQVKYFLEKCRDNHPTMYSQRAILKSTRFIKLRTFARSPEDLLLERNNNPLKRRRRIANPSKELTKEFLDSYRRRPDLSIVGDEPVYFDKAISGWLAWADTIPSRCASHMTKPSLKPWDKESEGAVDAIREAAQTMQFWKDLSVHYAAETGTENVTSDNIAVVKSIVQILEDESFQLLQDLIEDLIAQADQNKQRGAAEFLAGLLNGTKNWPTNSQRRLWEWAMPLIRRVFSQMIKTDTLPIWTSFLDYMLLHKDPRRYPELVDYLVEEFEGTDYNGESSLSAVKALAFFRAFYEDACWKFSAWTEDAVSRVWGEMASEHDDVRKYISDLLTFTDRVKWTPRPSVPSAEVFVRECRTLSNDVDVIGIRGTYHLARVQGLVHKFPEWREERLPGARAFQSTYDRVGVSVCRWLFLMLHDAHAISAFDYIVPLMPELFRFTELNDNDDLYTRAKQLLVRMCGVHPPRALVGPILHAIFDAIQKSPSWRVRLQALPLVQVFYFRQVPLISDGQTTEILEVLCKCLDDEVVEVREMAATTLSGVLRLSPRRSQLQLKERFLRLLKRTPLPASRHAPTYGAALRRRHAAILGICALVESYPYTVERWMPELLTGVLAECTYDPIPISTTVRRCAGSFKKTHQDTWHEDQKRFTEEQLAALSTLLTGSSYWCKHYSYYSAGDPSFDVA</sequence>
<comment type="caution">
    <text evidence="1">The sequence shown here is derived from an EMBL/GenBank/DDBJ whole genome shotgun (WGS) entry which is preliminary data.</text>
</comment>
<evidence type="ECO:0000313" key="2">
    <source>
        <dbReference type="Proteomes" id="UP000814128"/>
    </source>
</evidence>
<keyword evidence="2" id="KW-1185">Reference proteome</keyword>
<organism evidence="1 2">
    <name type="scientific">Vararia minispora EC-137</name>
    <dbReference type="NCBI Taxonomy" id="1314806"/>
    <lineage>
        <taxon>Eukaryota</taxon>
        <taxon>Fungi</taxon>
        <taxon>Dikarya</taxon>
        <taxon>Basidiomycota</taxon>
        <taxon>Agaricomycotina</taxon>
        <taxon>Agaricomycetes</taxon>
        <taxon>Russulales</taxon>
        <taxon>Lachnocladiaceae</taxon>
        <taxon>Vararia</taxon>
    </lineage>
</organism>
<gene>
    <name evidence="1" type="ORF">K488DRAFT_76958</name>
</gene>
<reference evidence="1" key="1">
    <citation type="submission" date="2021-02" db="EMBL/GenBank/DDBJ databases">
        <authorList>
            <consortium name="DOE Joint Genome Institute"/>
            <person name="Ahrendt S."/>
            <person name="Looney B.P."/>
            <person name="Miyauchi S."/>
            <person name="Morin E."/>
            <person name="Drula E."/>
            <person name="Courty P.E."/>
            <person name="Chicoki N."/>
            <person name="Fauchery L."/>
            <person name="Kohler A."/>
            <person name="Kuo A."/>
            <person name="Labutti K."/>
            <person name="Pangilinan J."/>
            <person name="Lipzen A."/>
            <person name="Riley R."/>
            <person name="Andreopoulos W."/>
            <person name="He G."/>
            <person name="Johnson J."/>
            <person name="Barry K.W."/>
            <person name="Grigoriev I.V."/>
            <person name="Nagy L."/>
            <person name="Hibbett D."/>
            <person name="Henrissat B."/>
            <person name="Matheny P.B."/>
            <person name="Labbe J."/>
            <person name="Martin F."/>
        </authorList>
    </citation>
    <scope>NUCLEOTIDE SEQUENCE</scope>
    <source>
        <strain evidence="1">EC-137</strain>
    </source>
</reference>
<protein>
    <submittedName>
        <fullName evidence="1">Uncharacterized protein</fullName>
    </submittedName>
</protein>
<name>A0ACB8QU38_9AGAM</name>
<dbReference type="Proteomes" id="UP000814128">
    <property type="component" value="Unassembled WGS sequence"/>
</dbReference>
<evidence type="ECO:0000313" key="1">
    <source>
        <dbReference type="EMBL" id="KAI0034951.1"/>
    </source>
</evidence>
<dbReference type="EMBL" id="MU273492">
    <property type="protein sequence ID" value="KAI0034951.1"/>
    <property type="molecule type" value="Genomic_DNA"/>
</dbReference>
<reference evidence="1" key="2">
    <citation type="journal article" date="2022" name="New Phytol.">
        <title>Evolutionary transition to the ectomycorrhizal habit in the genomes of a hyperdiverse lineage of mushroom-forming fungi.</title>
        <authorList>
            <person name="Looney B."/>
            <person name="Miyauchi S."/>
            <person name="Morin E."/>
            <person name="Drula E."/>
            <person name="Courty P.E."/>
            <person name="Kohler A."/>
            <person name="Kuo A."/>
            <person name="LaButti K."/>
            <person name="Pangilinan J."/>
            <person name="Lipzen A."/>
            <person name="Riley R."/>
            <person name="Andreopoulos W."/>
            <person name="He G."/>
            <person name="Johnson J."/>
            <person name="Nolan M."/>
            <person name="Tritt A."/>
            <person name="Barry K.W."/>
            <person name="Grigoriev I.V."/>
            <person name="Nagy L.G."/>
            <person name="Hibbett D."/>
            <person name="Henrissat B."/>
            <person name="Matheny P.B."/>
            <person name="Labbe J."/>
            <person name="Martin F.M."/>
        </authorList>
    </citation>
    <scope>NUCLEOTIDE SEQUENCE</scope>
    <source>
        <strain evidence="1">EC-137</strain>
    </source>
</reference>
<proteinExistence type="predicted"/>
<accession>A0ACB8QU38</accession>